<evidence type="ECO:0000256" key="1">
    <source>
        <dbReference type="SAM" id="MobiDB-lite"/>
    </source>
</evidence>
<organism evidence="2 3">
    <name type="scientific">Haematococcus lacustris</name>
    <name type="common">Green alga</name>
    <name type="synonym">Haematococcus pluvialis</name>
    <dbReference type="NCBI Taxonomy" id="44745"/>
    <lineage>
        <taxon>Eukaryota</taxon>
        <taxon>Viridiplantae</taxon>
        <taxon>Chlorophyta</taxon>
        <taxon>core chlorophytes</taxon>
        <taxon>Chlorophyceae</taxon>
        <taxon>CS clade</taxon>
        <taxon>Chlamydomonadales</taxon>
        <taxon>Haematococcaceae</taxon>
        <taxon>Haematococcus</taxon>
    </lineage>
</organism>
<keyword evidence="2" id="KW-0969">Cilium</keyword>
<keyword evidence="2" id="KW-0966">Cell projection</keyword>
<proteinExistence type="predicted"/>
<keyword evidence="3" id="KW-1185">Reference proteome</keyword>
<comment type="caution">
    <text evidence="2">The sequence shown here is derived from an EMBL/GenBank/DDBJ whole genome shotgun (WGS) entry which is preliminary data.</text>
</comment>
<protein>
    <submittedName>
        <fullName evidence="2">Flagellar associated protein</fullName>
    </submittedName>
</protein>
<accession>A0A699ZIC7</accession>
<feature type="non-terminal residue" evidence="2">
    <location>
        <position position="1"/>
    </location>
</feature>
<keyword evidence="2" id="KW-0282">Flagellum</keyword>
<dbReference type="EMBL" id="BLLF01001950">
    <property type="protein sequence ID" value="GFH22021.1"/>
    <property type="molecule type" value="Genomic_DNA"/>
</dbReference>
<gene>
    <name evidence="2" type="ORF">HaLaN_19420</name>
</gene>
<feature type="region of interest" description="Disordered" evidence="1">
    <location>
        <begin position="96"/>
        <end position="124"/>
    </location>
</feature>
<evidence type="ECO:0000313" key="2">
    <source>
        <dbReference type="EMBL" id="GFH22021.1"/>
    </source>
</evidence>
<sequence length="147" mass="15740">MPPQQAQALLEYLKANPEAAKEAQQVLKNPGMAQAFMNMQGAAQQPGMADKYQALKDDPDLKHVFDDVVKNGPSAFQKYWDDVDLMAKISAKMRALQVEPSSTPPRPNSGRAPGSAAPLTSLHDAAKAGDEAAVIRLLDAGEKVDGK</sequence>
<reference evidence="2 3" key="1">
    <citation type="submission" date="2020-02" db="EMBL/GenBank/DDBJ databases">
        <title>Draft genome sequence of Haematococcus lacustris strain NIES-144.</title>
        <authorList>
            <person name="Morimoto D."/>
            <person name="Nakagawa S."/>
            <person name="Yoshida T."/>
            <person name="Sawayama S."/>
        </authorList>
    </citation>
    <scope>NUCLEOTIDE SEQUENCE [LARGE SCALE GENOMIC DNA]</scope>
    <source>
        <strain evidence="2 3">NIES-144</strain>
    </source>
</reference>
<evidence type="ECO:0000313" key="3">
    <source>
        <dbReference type="Proteomes" id="UP000485058"/>
    </source>
</evidence>
<dbReference type="AlphaFoldDB" id="A0A699ZIC7"/>
<dbReference type="Proteomes" id="UP000485058">
    <property type="component" value="Unassembled WGS sequence"/>
</dbReference>
<feature type="non-terminal residue" evidence="2">
    <location>
        <position position="147"/>
    </location>
</feature>
<name>A0A699ZIC7_HAELA</name>